<dbReference type="InterPro" id="IPR036565">
    <property type="entry name" value="Mur-like_cat_sf"/>
</dbReference>
<gene>
    <name evidence="6" type="primary">murD</name>
    <name evidence="6" type="ORF">CO054_00980</name>
</gene>
<dbReference type="Gene3D" id="3.90.190.20">
    <property type="entry name" value="Mur ligase, C-terminal domain"/>
    <property type="match status" value="1"/>
</dbReference>
<dbReference type="InterPro" id="IPR005762">
    <property type="entry name" value="MurD"/>
</dbReference>
<dbReference type="AlphaFoldDB" id="A0A2M8ET21"/>
<dbReference type="SUPFAM" id="SSF53623">
    <property type="entry name" value="MurD-like peptide ligases, catalytic domain"/>
    <property type="match status" value="1"/>
</dbReference>
<comment type="caution">
    <text evidence="6">The sequence shown here is derived from an EMBL/GenBank/DDBJ whole genome shotgun (WGS) entry which is preliminary data.</text>
</comment>
<keyword evidence="2 6" id="KW-0436">Ligase</keyword>
<dbReference type="EMBL" id="PFSF01000022">
    <property type="protein sequence ID" value="PJC28273.1"/>
    <property type="molecule type" value="Genomic_DNA"/>
</dbReference>
<keyword evidence="3" id="KW-0547">Nucleotide-binding</keyword>
<proteinExistence type="predicted"/>
<dbReference type="GO" id="GO:0051301">
    <property type="term" value="P:cell division"/>
    <property type="evidence" value="ECO:0007669"/>
    <property type="project" value="InterPro"/>
</dbReference>
<dbReference type="InterPro" id="IPR036615">
    <property type="entry name" value="Mur_ligase_C_dom_sf"/>
</dbReference>
<keyword evidence="4" id="KW-0067">ATP-binding</keyword>
<dbReference type="SUPFAM" id="SSF53244">
    <property type="entry name" value="MurD-like peptide ligases, peptide-binding domain"/>
    <property type="match status" value="1"/>
</dbReference>
<evidence type="ECO:0000256" key="3">
    <source>
        <dbReference type="ARBA" id="ARBA00022741"/>
    </source>
</evidence>
<dbReference type="EC" id="6.3.2.9" evidence="6"/>
<dbReference type="GO" id="GO:0005524">
    <property type="term" value="F:ATP binding"/>
    <property type="evidence" value="ECO:0007669"/>
    <property type="project" value="UniProtKB-KW"/>
</dbReference>
<dbReference type="PANTHER" id="PTHR43692">
    <property type="entry name" value="UDP-N-ACETYLMURAMOYLALANINE--D-GLUTAMATE LIGASE"/>
    <property type="match status" value="1"/>
</dbReference>
<feature type="domain" description="Mur ligase C-terminal" evidence="5">
    <location>
        <begin position="59"/>
        <end position="177"/>
    </location>
</feature>
<dbReference type="InterPro" id="IPR004101">
    <property type="entry name" value="Mur_ligase_C"/>
</dbReference>
<dbReference type="GO" id="GO:0008360">
    <property type="term" value="P:regulation of cell shape"/>
    <property type="evidence" value="ECO:0007669"/>
    <property type="project" value="InterPro"/>
</dbReference>
<dbReference type="GO" id="GO:0005737">
    <property type="term" value="C:cytoplasm"/>
    <property type="evidence" value="ECO:0007669"/>
    <property type="project" value="InterPro"/>
</dbReference>
<name>A0A2M8ET21_9BACT</name>
<dbReference type="GO" id="GO:0008764">
    <property type="term" value="F:UDP-N-acetylmuramoylalanine-D-glutamate ligase activity"/>
    <property type="evidence" value="ECO:0007669"/>
    <property type="project" value="UniProtKB-EC"/>
</dbReference>
<dbReference type="PANTHER" id="PTHR43692:SF1">
    <property type="entry name" value="UDP-N-ACETYLMURAMOYLALANINE--D-GLUTAMATE LIGASE"/>
    <property type="match status" value="1"/>
</dbReference>
<dbReference type="Proteomes" id="UP000229816">
    <property type="component" value="Unassembled WGS sequence"/>
</dbReference>
<sequence>AKVIFFSKKELDKKFKENLLLRGKHNLENIAAAVTVARILKVKDSVILDTVRNFKGLEHRLELVKEVKSVTFYNDSFATGPQPTIAAIKSFTEQTTLILGGSDKGLNYDDLGKEITTNKQVKKVIIIGQVGPLIIKSLNKAGYRGSIINLKQRSMAKIVENALRNTPSGGVVLLSPAAASFDMFANYKDRGNQFKKAVQNLR</sequence>
<reference evidence="7" key="1">
    <citation type="submission" date="2017-09" db="EMBL/GenBank/DDBJ databases">
        <title>Depth-based differentiation of microbial function through sediment-hosted aquifers and enrichment of novel symbionts in the deep terrestrial subsurface.</title>
        <authorList>
            <person name="Probst A.J."/>
            <person name="Ladd B."/>
            <person name="Jarett J.K."/>
            <person name="Geller-Mcgrath D.E."/>
            <person name="Sieber C.M.K."/>
            <person name="Emerson J.B."/>
            <person name="Anantharaman K."/>
            <person name="Thomas B.C."/>
            <person name="Malmstrom R."/>
            <person name="Stieglmeier M."/>
            <person name="Klingl A."/>
            <person name="Woyke T."/>
            <person name="Ryan C.M."/>
            <person name="Banfield J.F."/>
        </authorList>
    </citation>
    <scope>NUCLEOTIDE SEQUENCE [LARGE SCALE GENOMIC DNA]</scope>
</reference>
<evidence type="ECO:0000259" key="5">
    <source>
        <dbReference type="Pfam" id="PF02875"/>
    </source>
</evidence>
<protein>
    <submittedName>
        <fullName evidence="6">UDP-N-acetylmuramoyl-L-alanine--D-glutamate ligase</fullName>
        <ecNumber evidence="6">6.3.2.9</ecNumber>
    </submittedName>
</protein>
<evidence type="ECO:0000256" key="2">
    <source>
        <dbReference type="ARBA" id="ARBA00022598"/>
    </source>
</evidence>
<accession>A0A2M8ET21</accession>
<keyword evidence="1" id="KW-0963">Cytoplasm</keyword>
<dbReference type="Pfam" id="PF02875">
    <property type="entry name" value="Mur_ligase_C"/>
    <property type="match status" value="1"/>
</dbReference>
<evidence type="ECO:0000313" key="6">
    <source>
        <dbReference type="EMBL" id="PJC28273.1"/>
    </source>
</evidence>
<feature type="non-terminal residue" evidence="6">
    <location>
        <position position="1"/>
    </location>
</feature>
<evidence type="ECO:0000313" key="7">
    <source>
        <dbReference type="Proteomes" id="UP000229816"/>
    </source>
</evidence>
<dbReference type="Gene3D" id="3.40.1190.10">
    <property type="entry name" value="Mur-like, catalytic domain"/>
    <property type="match status" value="1"/>
</dbReference>
<organism evidence="6 7">
    <name type="scientific">Candidatus Shapirobacteria bacterium CG_4_9_14_0_2_um_filter_39_11</name>
    <dbReference type="NCBI Taxonomy" id="1974478"/>
    <lineage>
        <taxon>Bacteria</taxon>
        <taxon>Candidatus Shapironibacteriota</taxon>
    </lineage>
</organism>
<evidence type="ECO:0000256" key="1">
    <source>
        <dbReference type="ARBA" id="ARBA00022490"/>
    </source>
</evidence>
<evidence type="ECO:0000256" key="4">
    <source>
        <dbReference type="ARBA" id="ARBA00022840"/>
    </source>
</evidence>